<protein>
    <submittedName>
        <fullName evidence="2">RhoGAP-domain-containing protein</fullName>
    </submittedName>
</protein>
<evidence type="ECO:0000313" key="2">
    <source>
        <dbReference type="EMBL" id="PWN18747.1"/>
    </source>
</evidence>
<dbReference type="Pfam" id="PF00620">
    <property type="entry name" value="RhoGAP"/>
    <property type="match status" value="1"/>
</dbReference>
<dbReference type="SUPFAM" id="SSF52087">
    <property type="entry name" value="CRAL/TRIO domain"/>
    <property type="match status" value="1"/>
</dbReference>
<dbReference type="Gene3D" id="1.10.555.10">
    <property type="entry name" value="Rho GTPase activation protein"/>
    <property type="match status" value="1"/>
</dbReference>
<organism evidence="2 3">
    <name type="scientific">Pseudomicrostroma glucosiphilum</name>
    <dbReference type="NCBI Taxonomy" id="1684307"/>
    <lineage>
        <taxon>Eukaryota</taxon>
        <taxon>Fungi</taxon>
        <taxon>Dikarya</taxon>
        <taxon>Basidiomycota</taxon>
        <taxon>Ustilaginomycotina</taxon>
        <taxon>Exobasidiomycetes</taxon>
        <taxon>Microstromatales</taxon>
        <taxon>Microstromatales incertae sedis</taxon>
        <taxon>Pseudomicrostroma</taxon>
    </lineage>
</organism>
<dbReference type="PANTHER" id="PTHR45808:SF2">
    <property type="entry name" value="RHO GTPASE-ACTIVATING PROTEIN 68F"/>
    <property type="match status" value="1"/>
</dbReference>
<dbReference type="SMART" id="SM00324">
    <property type="entry name" value="RhoGAP"/>
    <property type="match status" value="1"/>
</dbReference>
<dbReference type="Gene3D" id="3.40.525.10">
    <property type="entry name" value="CRAL-TRIO lipid binding domain"/>
    <property type="match status" value="1"/>
</dbReference>
<feature type="non-terminal residue" evidence="2">
    <location>
        <position position="1"/>
    </location>
</feature>
<feature type="non-terminal residue" evidence="2">
    <location>
        <position position="416"/>
    </location>
</feature>
<sequence length="416" mass="46428">LDSYVQSIVFQSGIDNERRPIVVLSSPALPDPKEVNYDDLLTRIMDQMELFVQNEYTVVFFAGGSSHRPPWAWLWSAYRRLSRPFRKNCRRLFICHPTFFTRSLVRIVSTGSAVLSPKFAKKITQVNSLSELAEKIDLTQIDIPPDVLKWNMHYEKEVKIPATLIEEKTGFLDATGELVSTSSKLFGVPLDALMGEKGEKGGIPRVVKDCVEELQPSPPISNLDTEGLFRKSGSTALLQAAQQAYDRGSPVSLKQYDDAHIPAGLLKLYFRSLPDPIFSLSMYPLIRKCPHVEEGDEDSVRDAIIYLQDVILPAILPQSKLILLSYVLEVLHKVSRRSERNKMDATNLATVWGPNLVRSSDPLKDMAMCAVAGAPKMSTSMPHAGSTGKLAGSDLPPTTLGTLLKLCIDRYYEIFE</sequence>
<dbReference type="Proteomes" id="UP000245942">
    <property type="component" value="Unassembled WGS sequence"/>
</dbReference>
<dbReference type="AlphaFoldDB" id="A0A316U074"/>
<dbReference type="InterPro" id="IPR000198">
    <property type="entry name" value="RhoGAP_dom"/>
</dbReference>
<dbReference type="CDD" id="cd00170">
    <property type="entry name" value="SEC14"/>
    <property type="match status" value="1"/>
</dbReference>
<proteinExistence type="predicted"/>
<dbReference type="InterPro" id="IPR008936">
    <property type="entry name" value="Rho_GTPase_activation_prot"/>
</dbReference>
<gene>
    <name evidence="2" type="ORF">BCV69DRAFT_239260</name>
</gene>
<evidence type="ECO:0000259" key="1">
    <source>
        <dbReference type="PROSITE" id="PS50238"/>
    </source>
</evidence>
<dbReference type="PANTHER" id="PTHR45808">
    <property type="entry name" value="RHO GTPASE-ACTIVATING PROTEIN 68F"/>
    <property type="match status" value="1"/>
</dbReference>
<dbReference type="OrthoDB" id="19923at2759"/>
<dbReference type="InterPro" id="IPR001251">
    <property type="entry name" value="CRAL-TRIO_dom"/>
</dbReference>
<dbReference type="GeneID" id="37011710"/>
<dbReference type="GO" id="GO:0005737">
    <property type="term" value="C:cytoplasm"/>
    <property type="evidence" value="ECO:0007669"/>
    <property type="project" value="TreeGrafter"/>
</dbReference>
<dbReference type="InterPro" id="IPR036865">
    <property type="entry name" value="CRAL-TRIO_dom_sf"/>
</dbReference>
<accession>A0A316U074</accession>
<dbReference type="GO" id="GO:0005096">
    <property type="term" value="F:GTPase activator activity"/>
    <property type="evidence" value="ECO:0007669"/>
    <property type="project" value="TreeGrafter"/>
</dbReference>
<keyword evidence="3" id="KW-1185">Reference proteome</keyword>
<dbReference type="GO" id="GO:0007264">
    <property type="term" value="P:small GTPase-mediated signal transduction"/>
    <property type="evidence" value="ECO:0007669"/>
    <property type="project" value="TreeGrafter"/>
</dbReference>
<feature type="domain" description="Rho-GAP" evidence="1">
    <location>
        <begin position="188"/>
        <end position="415"/>
    </location>
</feature>
<dbReference type="RefSeq" id="XP_025345907.1">
    <property type="nucleotide sequence ID" value="XM_025489976.1"/>
</dbReference>
<dbReference type="STRING" id="1684307.A0A316U074"/>
<dbReference type="Pfam" id="PF13716">
    <property type="entry name" value="CRAL_TRIO_2"/>
    <property type="match status" value="1"/>
</dbReference>
<name>A0A316U074_9BASI</name>
<evidence type="ECO:0000313" key="3">
    <source>
        <dbReference type="Proteomes" id="UP000245942"/>
    </source>
</evidence>
<dbReference type="PROSITE" id="PS50238">
    <property type="entry name" value="RHOGAP"/>
    <property type="match status" value="1"/>
</dbReference>
<dbReference type="SUPFAM" id="SSF48350">
    <property type="entry name" value="GTPase activation domain, GAP"/>
    <property type="match status" value="1"/>
</dbReference>
<reference evidence="2 3" key="1">
    <citation type="journal article" date="2018" name="Mol. Biol. Evol.">
        <title>Broad Genomic Sampling Reveals a Smut Pathogenic Ancestry of the Fungal Clade Ustilaginomycotina.</title>
        <authorList>
            <person name="Kijpornyongpan T."/>
            <person name="Mondo S.J."/>
            <person name="Barry K."/>
            <person name="Sandor L."/>
            <person name="Lee J."/>
            <person name="Lipzen A."/>
            <person name="Pangilinan J."/>
            <person name="LaButti K."/>
            <person name="Hainaut M."/>
            <person name="Henrissat B."/>
            <person name="Grigoriev I.V."/>
            <person name="Spatafora J.W."/>
            <person name="Aime M.C."/>
        </authorList>
    </citation>
    <scope>NUCLEOTIDE SEQUENCE [LARGE SCALE GENOMIC DNA]</scope>
    <source>
        <strain evidence="2 3">MCA 4718</strain>
    </source>
</reference>
<dbReference type="EMBL" id="KZ819334">
    <property type="protein sequence ID" value="PWN18747.1"/>
    <property type="molecule type" value="Genomic_DNA"/>
</dbReference>